<accession>A0A097QSC6</accession>
<dbReference type="GO" id="GO:0016020">
    <property type="term" value="C:membrane"/>
    <property type="evidence" value="ECO:0007669"/>
    <property type="project" value="UniProtKB-SubCell"/>
</dbReference>
<dbReference type="KEGG" id="teu:TEU_02875"/>
<evidence type="ECO:0000256" key="5">
    <source>
        <dbReference type="ARBA" id="ARBA00022989"/>
    </source>
</evidence>
<keyword evidence="8 10" id="KW-0472">Membrane</keyword>
<keyword evidence="7" id="KW-0406">Ion transport</keyword>
<evidence type="ECO:0000256" key="7">
    <source>
        <dbReference type="ARBA" id="ARBA00023065"/>
    </source>
</evidence>
<evidence type="ECO:0000256" key="1">
    <source>
        <dbReference type="ARBA" id="ARBA00004141"/>
    </source>
</evidence>
<gene>
    <name evidence="12" type="ORF">TEU_02875</name>
</gene>
<dbReference type="EMBL" id="CP008887">
    <property type="protein sequence ID" value="AIU69372.1"/>
    <property type="molecule type" value="Genomic_DNA"/>
</dbReference>
<dbReference type="InterPro" id="IPR038770">
    <property type="entry name" value="Na+/solute_symporter_sf"/>
</dbReference>
<evidence type="ECO:0000256" key="3">
    <source>
        <dbReference type="ARBA" id="ARBA00022449"/>
    </source>
</evidence>
<reference evidence="12 13" key="1">
    <citation type="journal article" date="2015" name="Int. J. Syst. Evol. Microbiol.">
        <title>Thermococcus eurythermalis sp. nov., a conditional piezophilic hyperthermophilic archaeon with a wide temperature range isolated from an oil-immersed chimney in the Guaymas Basin.</title>
        <authorList>
            <person name="Zhao W."/>
            <person name="Zeng X."/>
            <person name="Xiao X."/>
        </authorList>
    </citation>
    <scope>NUCLEOTIDE SEQUENCE [LARGE SCALE GENOMIC DNA]</scope>
    <source>
        <strain evidence="12 13">A501</strain>
    </source>
</reference>
<keyword evidence="9" id="KW-0739">Sodium transport</keyword>
<evidence type="ECO:0000256" key="4">
    <source>
        <dbReference type="ARBA" id="ARBA00022692"/>
    </source>
</evidence>
<feature type="transmembrane region" description="Helical" evidence="10">
    <location>
        <begin position="6"/>
        <end position="22"/>
    </location>
</feature>
<dbReference type="PANTHER" id="PTHR43562">
    <property type="entry name" value="NAPA-TYPE SODIUM/HYDROGEN ANTIPORTER"/>
    <property type="match status" value="1"/>
</dbReference>
<keyword evidence="3" id="KW-0050">Antiport</keyword>
<evidence type="ECO:0000256" key="2">
    <source>
        <dbReference type="ARBA" id="ARBA00022448"/>
    </source>
</evidence>
<dbReference type="AlphaFoldDB" id="A0A097QSC6"/>
<keyword evidence="6" id="KW-0915">Sodium</keyword>
<feature type="transmembrane region" description="Helical" evidence="10">
    <location>
        <begin position="178"/>
        <end position="200"/>
    </location>
</feature>
<keyword evidence="13" id="KW-1185">Reference proteome</keyword>
<feature type="transmembrane region" description="Helical" evidence="10">
    <location>
        <begin position="355"/>
        <end position="377"/>
    </location>
</feature>
<evidence type="ECO:0000256" key="9">
    <source>
        <dbReference type="ARBA" id="ARBA00023201"/>
    </source>
</evidence>
<dbReference type="GeneID" id="25152377"/>
<dbReference type="GO" id="GO:1902600">
    <property type="term" value="P:proton transmembrane transport"/>
    <property type="evidence" value="ECO:0007669"/>
    <property type="project" value="InterPro"/>
</dbReference>
<keyword evidence="2" id="KW-0813">Transport</keyword>
<name>A0A097QSC6_9EURY</name>
<evidence type="ECO:0000259" key="11">
    <source>
        <dbReference type="Pfam" id="PF00999"/>
    </source>
</evidence>
<feature type="transmembrane region" description="Helical" evidence="10">
    <location>
        <begin position="29"/>
        <end position="47"/>
    </location>
</feature>
<feature type="domain" description="Cation/H+ exchanger transmembrane" evidence="11">
    <location>
        <begin position="13"/>
        <end position="377"/>
    </location>
</feature>
<feature type="transmembrane region" description="Helical" evidence="10">
    <location>
        <begin position="236"/>
        <end position="255"/>
    </location>
</feature>
<protein>
    <submittedName>
        <fullName evidence="12">Sodium:proton antiporter</fullName>
    </submittedName>
</protein>
<dbReference type="GO" id="GO:0006814">
    <property type="term" value="P:sodium ion transport"/>
    <property type="evidence" value="ECO:0007669"/>
    <property type="project" value="UniProtKB-KW"/>
</dbReference>
<dbReference type="HOGENOM" id="CLU_005126_7_1_2"/>
<keyword evidence="4 10" id="KW-0812">Transmembrane</keyword>
<organism evidence="12 13">
    <name type="scientific">Thermococcus eurythermalis</name>
    <dbReference type="NCBI Taxonomy" id="1505907"/>
    <lineage>
        <taxon>Archaea</taxon>
        <taxon>Methanobacteriati</taxon>
        <taxon>Methanobacteriota</taxon>
        <taxon>Thermococci</taxon>
        <taxon>Thermococcales</taxon>
        <taxon>Thermococcaceae</taxon>
        <taxon>Thermococcus</taxon>
    </lineage>
</organism>
<feature type="transmembrane region" description="Helical" evidence="10">
    <location>
        <begin position="53"/>
        <end position="70"/>
    </location>
</feature>
<dbReference type="Pfam" id="PF00999">
    <property type="entry name" value="Na_H_Exchanger"/>
    <property type="match status" value="1"/>
</dbReference>
<feature type="transmembrane region" description="Helical" evidence="10">
    <location>
        <begin position="145"/>
        <end position="166"/>
    </location>
</feature>
<keyword evidence="5 10" id="KW-1133">Transmembrane helix</keyword>
<feature type="transmembrane region" description="Helical" evidence="10">
    <location>
        <begin position="286"/>
        <end position="311"/>
    </location>
</feature>
<dbReference type="Gene3D" id="1.20.1530.20">
    <property type="match status" value="1"/>
</dbReference>
<evidence type="ECO:0000313" key="12">
    <source>
        <dbReference type="EMBL" id="AIU69372.1"/>
    </source>
</evidence>
<dbReference type="InterPro" id="IPR006153">
    <property type="entry name" value="Cation/H_exchanger_TM"/>
</dbReference>
<feature type="transmembrane region" description="Helical" evidence="10">
    <location>
        <begin position="114"/>
        <end position="133"/>
    </location>
</feature>
<proteinExistence type="predicted"/>
<feature type="transmembrane region" description="Helical" evidence="10">
    <location>
        <begin position="262"/>
        <end position="280"/>
    </location>
</feature>
<comment type="subcellular location">
    <subcellularLocation>
        <location evidence="1">Membrane</location>
        <topology evidence="1">Multi-pass membrane protein</topology>
    </subcellularLocation>
</comment>
<dbReference type="PANTHER" id="PTHR43562:SF3">
    <property type="entry name" value="SODIUM ION_PROTON EXCHANGER (EUROFUNG)"/>
    <property type="match status" value="1"/>
</dbReference>
<evidence type="ECO:0000313" key="13">
    <source>
        <dbReference type="Proteomes" id="UP000029980"/>
    </source>
</evidence>
<dbReference type="STRING" id="1505907.TEU_02875"/>
<evidence type="ECO:0000256" key="8">
    <source>
        <dbReference type="ARBA" id="ARBA00023136"/>
    </source>
</evidence>
<dbReference type="RefSeq" id="WP_050002351.1">
    <property type="nucleotide sequence ID" value="NZ_CP008887.1"/>
</dbReference>
<dbReference type="GO" id="GO:0015297">
    <property type="term" value="F:antiporter activity"/>
    <property type="evidence" value="ECO:0007669"/>
    <property type="project" value="UniProtKB-KW"/>
</dbReference>
<dbReference type="Proteomes" id="UP000029980">
    <property type="component" value="Chromosome"/>
</dbReference>
<sequence length="380" mass="40199">MDVFLELALILVVAKLFGYLTVRFGFPAALGQLIGGILIGPSLLNLVAYDEGIKLIAELGVVMLLFLAGLETDIEEFKNVGVPAFIVAVLGVIIPFILGYVSALAWGYSHLQALFLGGILTATSVGLTTSILMEMKKLRTRVGTTILAAAVVDDVLGIIILTVLVAMNTKGSVYPVDVLIILGEVVLFFILGLLLGSPAVKEALRASERINLPETVTAFAIAIMLIFAYIAERFQLAGITGAYLAGLIVAGSAEAREITSKTLTIGYSLFIPVFLVSIGIETNVHVLAHVGAFAGLYAVMAIVGKIIGCGIGGVLTGFKAREALQVGVGMVPRMEVALIMANIGLREGVFDRGTFSIPVSMVIITTLVTPFLLKWAFSRE</sequence>
<evidence type="ECO:0000256" key="6">
    <source>
        <dbReference type="ARBA" id="ARBA00023053"/>
    </source>
</evidence>
<evidence type="ECO:0000256" key="10">
    <source>
        <dbReference type="SAM" id="Phobius"/>
    </source>
</evidence>
<dbReference type="OrthoDB" id="12029at2157"/>
<feature type="transmembrane region" description="Helical" evidence="10">
    <location>
        <begin position="212"/>
        <end position="230"/>
    </location>
</feature>
<feature type="transmembrane region" description="Helical" evidence="10">
    <location>
        <begin position="82"/>
        <end position="108"/>
    </location>
</feature>